<accession>A0ABU8S109</accession>
<feature type="compositionally biased region" description="Basic and acidic residues" evidence="1">
    <location>
        <begin position="38"/>
        <end position="48"/>
    </location>
</feature>
<evidence type="ECO:0000256" key="2">
    <source>
        <dbReference type="SAM" id="SignalP"/>
    </source>
</evidence>
<sequence length="206" mass="21917">MIHAFRAAVCAAALLASADAAQAQGFLRDLVEGKVSEALRSGGGDRRQARSAGEARATPAPATTRPKAAAAATSKPIRFIGDMRAPAEVEAQKAAYNKFGEASCNDCEGGIALDGTPKFSYDQFSGQYGERAKRAGSWPVGHVHRWQGKASAGTLTVTSEERVDGFRCRRLEYKLVKGSSSASRASLICWGMASSESSVENWHEVY</sequence>
<organism evidence="3 4">
    <name type="scientific">Novosphingobium anseongense</name>
    <dbReference type="NCBI Taxonomy" id="3133436"/>
    <lineage>
        <taxon>Bacteria</taxon>
        <taxon>Pseudomonadati</taxon>
        <taxon>Pseudomonadota</taxon>
        <taxon>Alphaproteobacteria</taxon>
        <taxon>Sphingomonadales</taxon>
        <taxon>Sphingomonadaceae</taxon>
        <taxon>Novosphingobium</taxon>
    </lineage>
</organism>
<feature type="compositionally biased region" description="Low complexity" evidence="1">
    <location>
        <begin position="55"/>
        <end position="71"/>
    </location>
</feature>
<keyword evidence="4" id="KW-1185">Reference proteome</keyword>
<dbReference type="RefSeq" id="WP_339588986.1">
    <property type="nucleotide sequence ID" value="NZ_JBBHJZ010000005.1"/>
</dbReference>
<feature type="chain" id="PRO_5047496333" evidence="2">
    <location>
        <begin position="24"/>
        <end position="206"/>
    </location>
</feature>
<keyword evidence="2" id="KW-0732">Signal</keyword>
<evidence type="ECO:0000313" key="3">
    <source>
        <dbReference type="EMBL" id="MEJ5979046.1"/>
    </source>
</evidence>
<gene>
    <name evidence="3" type="ORF">WG901_20505</name>
</gene>
<feature type="signal peptide" evidence="2">
    <location>
        <begin position="1"/>
        <end position="23"/>
    </location>
</feature>
<dbReference type="EMBL" id="JBBHJZ010000005">
    <property type="protein sequence ID" value="MEJ5979046.1"/>
    <property type="molecule type" value="Genomic_DNA"/>
</dbReference>
<dbReference type="Proteomes" id="UP001361239">
    <property type="component" value="Unassembled WGS sequence"/>
</dbReference>
<evidence type="ECO:0000313" key="4">
    <source>
        <dbReference type="Proteomes" id="UP001361239"/>
    </source>
</evidence>
<reference evidence="3 4" key="1">
    <citation type="submission" date="2024-03" db="EMBL/GenBank/DDBJ databases">
        <authorList>
            <person name="Jo J.-H."/>
        </authorList>
    </citation>
    <scope>NUCLEOTIDE SEQUENCE [LARGE SCALE GENOMIC DNA]</scope>
    <source>
        <strain evidence="3 4">PS1R-30</strain>
    </source>
</reference>
<proteinExistence type="predicted"/>
<name>A0ABU8S109_9SPHN</name>
<comment type="caution">
    <text evidence="3">The sequence shown here is derived from an EMBL/GenBank/DDBJ whole genome shotgun (WGS) entry which is preliminary data.</text>
</comment>
<feature type="region of interest" description="Disordered" evidence="1">
    <location>
        <begin position="38"/>
        <end position="71"/>
    </location>
</feature>
<evidence type="ECO:0000256" key="1">
    <source>
        <dbReference type="SAM" id="MobiDB-lite"/>
    </source>
</evidence>
<protein>
    <submittedName>
        <fullName evidence="3">Uncharacterized protein</fullName>
    </submittedName>
</protein>